<feature type="domain" description="ABC-type transport auxiliary lipoprotein component" evidence="1">
    <location>
        <begin position="27"/>
        <end position="190"/>
    </location>
</feature>
<evidence type="ECO:0000259" key="1">
    <source>
        <dbReference type="Pfam" id="PF03886"/>
    </source>
</evidence>
<sequence length="198" mass="22087">MKKLITYSAISIFTILTGCSAPPLKFYTLNETGPRQSERVSNYTNSAPVIYVSQVTVPDYLNTTDIITRTQSTLNHSPNGRMSSILSIGATEFITHVLADKNPNLFITNQTQIEPPTYQLMINISRFDVQEDASKTGHITLEANWSIVPKNENQSIQKQRATFTAQSKLYNDSDIIELEQNALTQLSTAINNSLATLR</sequence>
<name>A0ABT6Q1W6_9PROT</name>
<evidence type="ECO:0000313" key="3">
    <source>
        <dbReference type="Proteomes" id="UP001431634"/>
    </source>
</evidence>
<protein>
    <submittedName>
        <fullName evidence="2">PqiC family protein</fullName>
    </submittedName>
</protein>
<proteinExistence type="predicted"/>
<dbReference type="SUPFAM" id="SSF159594">
    <property type="entry name" value="XCC0632-like"/>
    <property type="match status" value="1"/>
</dbReference>
<organism evidence="2 3">
    <name type="scientific">Commensalibacter oyaizuii</name>
    <dbReference type="NCBI Taxonomy" id="3043873"/>
    <lineage>
        <taxon>Bacteria</taxon>
        <taxon>Pseudomonadati</taxon>
        <taxon>Pseudomonadota</taxon>
        <taxon>Alphaproteobacteria</taxon>
        <taxon>Acetobacterales</taxon>
        <taxon>Acetobacteraceae</taxon>
    </lineage>
</organism>
<dbReference type="Gene3D" id="3.40.50.10610">
    <property type="entry name" value="ABC-type transport auxiliary lipoprotein component"/>
    <property type="match status" value="1"/>
</dbReference>
<reference evidence="2" key="1">
    <citation type="submission" date="2023-05" db="EMBL/GenBank/DDBJ databases">
        <title>Whole genome sequence of Commensalibacter sp.</title>
        <authorList>
            <person name="Charoenyingcharoen P."/>
            <person name="Yukphan P."/>
        </authorList>
    </citation>
    <scope>NUCLEOTIDE SEQUENCE</scope>
    <source>
        <strain evidence="2">TBRC 16381</strain>
    </source>
</reference>
<comment type="caution">
    <text evidence="2">The sequence shown here is derived from an EMBL/GenBank/DDBJ whole genome shotgun (WGS) entry which is preliminary data.</text>
</comment>
<dbReference type="RefSeq" id="WP_281448199.1">
    <property type="nucleotide sequence ID" value="NZ_JASBAO010000001.1"/>
</dbReference>
<evidence type="ECO:0000313" key="2">
    <source>
        <dbReference type="EMBL" id="MDI2091092.1"/>
    </source>
</evidence>
<accession>A0ABT6Q1W6</accession>
<dbReference type="PROSITE" id="PS51257">
    <property type="entry name" value="PROKAR_LIPOPROTEIN"/>
    <property type="match status" value="1"/>
</dbReference>
<keyword evidence="3" id="KW-1185">Reference proteome</keyword>
<gene>
    <name evidence="2" type="ORF">QJV27_06885</name>
</gene>
<dbReference type="EMBL" id="JASBAO010000001">
    <property type="protein sequence ID" value="MDI2091092.1"/>
    <property type="molecule type" value="Genomic_DNA"/>
</dbReference>
<dbReference type="InterPro" id="IPR005586">
    <property type="entry name" value="ABC_trans_aux"/>
</dbReference>
<dbReference type="Pfam" id="PF03886">
    <property type="entry name" value="ABC_trans_aux"/>
    <property type="match status" value="1"/>
</dbReference>
<dbReference type="Proteomes" id="UP001431634">
    <property type="component" value="Unassembled WGS sequence"/>
</dbReference>